<organism evidence="8 9">
    <name type="scientific">Allostreptomyces psammosilenae</name>
    <dbReference type="NCBI Taxonomy" id="1892865"/>
    <lineage>
        <taxon>Bacteria</taxon>
        <taxon>Bacillati</taxon>
        <taxon>Actinomycetota</taxon>
        <taxon>Actinomycetes</taxon>
        <taxon>Kitasatosporales</taxon>
        <taxon>Streptomycetaceae</taxon>
        <taxon>Allostreptomyces</taxon>
    </lineage>
</organism>
<evidence type="ECO:0000256" key="3">
    <source>
        <dbReference type="ARBA" id="ARBA00023002"/>
    </source>
</evidence>
<dbReference type="GO" id="GO:0008691">
    <property type="term" value="F:3-hydroxybutyryl-CoA dehydrogenase activity"/>
    <property type="evidence" value="ECO:0007669"/>
    <property type="project" value="UniProtKB-EC"/>
</dbReference>
<dbReference type="InterPro" id="IPR008927">
    <property type="entry name" value="6-PGluconate_DH-like_C_sf"/>
</dbReference>
<feature type="compositionally biased region" description="Basic residues" evidence="4">
    <location>
        <begin position="522"/>
        <end position="532"/>
    </location>
</feature>
<evidence type="ECO:0000313" key="9">
    <source>
        <dbReference type="Proteomes" id="UP000567795"/>
    </source>
</evidence>
<evidence type="ECO:0000313" key="8">
    <source>
        <dbReference type="EMBL" id="NYI04539.1"/>
    </source>
</evidence>
<dbReference type="Gene3D" id="3.40.50.720">
    <property type="entry name" value="NAD(P)-binding Rossmann-like Domain"/>
    <property type="match status" value="1"/>
</dbReference>
<evidence type="ECO:0000256" key="2">
    <source>
        <dbReference type="ARBA" id="ARBA00009463"/>
    </source>
</evidence>
<dbReference type="FunFam" id="3.40.50.720:FF:000009">
    <property type="entry name" value="Fatty oxidation complex, alpha subunit"/>
    <property type="match status" value="1"/>
</dbReference>
<dbReference type="InterPro" id="IPR006176">
    <property type="entry name" value="3-OHacyl-CoA_DH_NAD-bd"/>
</dbReference>
<name>A0A852ZQ85_9ACTN</name>
<dbReference type="Proteomes" id="UP000567795">
    <property type="component" value="Unassembled WGS sequence"/>
</dbReference>
<dbReference type="PANTHER" id="PTHR48075:SF5">
    <property type="entry name" value="3-HYDROXYBUTYRYL-COA DEHYDROGENASE"/>
    <property type="match status" value="1"/>
</dbReference>
<dbReference type="PANTHER" id="PTHR48075">
    <property type="entry name" value="3-HYDROXYACYL-COA DEHYDROGENASE FAMILY PROTEIN"/>
    <property type="match status" value="1"/>
</dbReference>
<sequence>MGNDERGRPVGVVGSGVMGTGIAQVALDAGERVVLYGRRATALQAAREGLAERLRRREASGRAEPGGAAERLARLRLTTDLSELRDARLVVESVAEDFAAKADLLRRVEAVVPGDSLIATNTSSLSVTGLAAALRRPERFAGLHFFNPAPAMRLVEVVAARGTAEATCAALSQTARRWGKAPVRSAARPGFVVNRIARPYYGEALRALEEGAADPATIDAVLTEAGGFRMGPFALMDLIGNDVNEAVTRGLWRAFHHDPRYTPSQVQRELVEAGHLGRKVGRGFFDYPAGPAGPAESPAPATWPPVLPPSDGPAGAAVRARGDLGPAEPLVRLLREAGVEVAVDGARPPGQPPTLELPDGTLLRLTDGRTAGEHARETDRPVGLLDLSHDYRAASRLALAFDDRCPAAARAEAVRLLQRLGKAVTELDDLPGLLVFRTVAMLVNEAADAVLHRIAAPDDVDSAMRLGANHPAGPLEWGDRVGPRRVLRLLENLGDHYRDGRYRPSPLLRRRSLADLPLRAGRVPHPHPHPLHTTHPLHAAPPPIPAPDPAPAKGA</sequence>
<dbReference type="GO" id="GO:0006631">
    <property type="term" value="P:fatty acid metabolic process"/>
    <property type="evidence" value="ECO:0007669"/>
    <property type="project" value="InterPro"/>
</dbReference>
<keyword evidence="9" id="KW-1185">Reference proteome</keyword>
<evidence type="ECO:0000259" key="7">
    <source>
        <dbReference type="Pfam" id="PF18321"/>
    </source>
</evidence>
<dbReference type="InterPro" id="IPR041040">
    <property type="entry name" value="3HCDH_RFF"/>
</dbReference>
<feature type="region of interest" description="Disordered" evidence="4">
    <location>
        <begin position="519"/>
        <end position="555"/>
    </location>
</feature>
<feature type="domain" description="3-hydroxyacyl-CoA dehydrogenase NAD binding" evidence="6">
    <location>
        <begin position="10"/>
        <end position="185"/>
    </location>
</feature>
<dbReference type="GO" id="GO:0070403">
    <property type="term" value="F:NAD+ binding"/>
    <property type="evidence" value="ECO:0007669"/>
    <property type="project" value="InterPro"/>
</dbReference>
<dbReference type="Pfam" id="PF00725">
    <property type="entry name" value="3HCDH"/>
    <property type="match status" value="2"/>
</dbReference>
<comment type="similarity">
    <text evidence="2">Belongs to the 3-hydroxyacyl-CoA dehydrogenase family.</text>
</comment>
<dbReference type="EC" id="1.1.1.157" evidence="8"/>
<keyword evidence="3 8" id="KW-0560">Oxidoreductase</keyword>
<comment type="caution">
    <text evidence="8">The sequence shown here is derived from an EMBL/GenBank/DDBJ whole genome shotgun (WGS) entry which is preliminary data.</text>
</comment>
<dbReference type="AlphaFoldDB" id="A0A852ZQ85"/>
<feature type="domain" description="3-hydroxyacyl-CoA dehydrogenase C-terminal" evidence="5">
    <location>
        <begin position="190"/>
        <end position="287"/>
    </location>
</feature>
<feature type="compositionally biased region" description="Pro residues" evidence="4">
    <location>
        <begin position="539"/>
        <end position="555"/>
    </location>
</feature>
<comment type="pathway">
    <text evidence="1">Lipid metabolism; butanoate metabolism.</text>
</comment>
<evidence type="ECO:0000259" key="5">
    <source>
        <dbReference type="Pfam" id="PF00725"/>
    </source>
</evidence>
<dbReference type="SUPFAM" id="SSF48179">
    <property type="entry name" value="6-phosphogluconate dehydrogenase C-terminal domain-like"/>
    <property type="match status" value="2"/>
</dbReference>
<dbReference type="EMBL" id="JACBZD010000001">
    <property type="protein sequence ID" value="NYI04539.1"/>
    <property type="molecule type" value="Genomic_DNA"/>
</dbReference>
<dbReference type="Pfam" id="PF18321">
    <property type="entry name" value="3HCDH_RFF"/>
    <property type="match status" value="1"/>
</dbReference>
<gene>
    <name evidence="8" type="ORF">FHU37_001482</name>
</gene>
<protein>
    <submittedName>
        <fullName evidence="8">3-hydroxybutyryl-CoA dehydrogenase</fullName>
        <ecNumber evidence="8">1.1.1.157</ecNumber>
    </submittedName>
</protein>
<feature type="domain" description="3-hydroxyacyl-CoA dehydrogenase C-terminal" evidence="5">
    <location>
        <begin position="434"/>
        <end position="512"/>
    </location>
</feature>
<accession>A0A852ZQ85</accession>
<dbReference type="SUPFAM" id="SSF51735">
    <property type="entry name" value="NAD(P)-binding Rossmann-fold domains"/>
    <property type="match status" value="1"/>
</dbReference>
<evidence type="ECO:0000259" key="6">
    <source>
        <dbReference type="Pfam" id="PF02737"/>
    </source>
</evidence>
<evidence type="ECO:0000256" key="1">
    <source>
        <dbReference type="ARBA" id="ARBA00005086"/>
    </source>
</evidence>
<dbReference type="RefSeq" id="WP_312892484.1">
    <property type="nucleotide sequence ID" value="NZ_JACBZD010000001.1"/>
</dbReference>
<reference evidence="8 9" key="1">
    <citation type="submission" date="2020-07" db="EMBL/GenBank/DDBJ databases">
        <title>Sequencing the genomes of 1000 actinobacteria strains.</title>
        <authorList>
            <person name="Klenk H.-P."/>
        </authorList>
    </citation>
    <scope>NUCLEOTIDE SEQUENCE [LARGE SCALE GENOMIC DNA]</scope>
    <source>
        <strain evidence="8 9">DSM 42178</strain>
    </source>
</reference>
<dbReference type="InterPro" id="IPR036291">
    <property type="entry name" value="NAD(P)-bd_dom_sf"/>
</dbReference>
<dbReference type="Gene3D" id="1.10.1040.50">
    <property type="match status" value="1"/>
</dbReference>
<dbReference type="Gene3D" id="1.10.1040.10">
    <property type="entry name" value="N-(1-d-carboxylethyl)-l-norvaline Dehydrogenase, domain 2"/>
    <property type="match status" value="1"/>
</dbReference>
<feature type="domain" description="3-hydroxybutyryl-CoA dehydrogenase reduced Rossmann-fold" evidence="7">
    <location>
        <begin position="363"/>
        <end position="431"/>
    </location>
</feature>
<dbReference type="InterPro" id="IPR013328">
    <property type="entry name" value="6PGD_dom2"/>
</dbReference>
<proteinExistence type="inferred from homology"/>
<dbReference type="NCBIfam" id="NF006124">
    <property type="entry name" value="PRK08268.1"/>
    <property type="match status" value="1"/>
</dbReference>
<dbReference type="InterPro" id="IPR006108">
    <property type="entry name" value="3HC_DH_C"/>
</dbReference>
<dbReference type="Pfam" id="PF02737">
    <property type="entry name" value="3HCDH_N"/>
    <property type="match status" value="1"/>
</dbReference>
<evidence type="ECO:0000256" key="4">
    <source>
        <dbReference type="SAM" id="MobiDB-lite"/>
    </source>
</evidence>